<sequence>MTDKLVFLTGAGVSAESGLKTFRDMGGLWNEYAIEDVASPEAWRKNPATVLSFYNERRCAVLDAKPNAAHLAIAGLEQRFDVVVITQNIDDLHERAGSTSVIHVHGEILKARSTIDAGLFYRLQKSTIELGDLCEQGSQLRPDVVWFGENVRFMSECEEHLRSASRVVVVGTSLTVYPAAGLVQKAPFDAEKYLVSPEPQKVPYGFRFLRGPASTVVPRIATCWLEGRKPV</sequence>
<comment type="caution">
    <text evidence="6">The sequence shown here is derived from an EMBL/GenBank/DDBJ whole genome shotgun (WGS) entry which is preliminary data.</text>
</comment>
<dbReference type="RefSeq" id="WP_284330710.1">
    <property type="nucleotide sequence ID" value="NZ_BSOA01000003.1"/>
</dbReference>
<dbReference type="Gene3D" id="3.40.50.1220">
    <property type="entry name" value="TPP-binding domain"/>
    <property type="match status" value="1"/>
</dbReference>
<dbReference type="Proteomes" id="UP001156627">
    <property type="component" value="Unassembled WGS sequence"/>
</dbReference>
<dbReference type="InterPro" id="IPR029035">
    <property type="entry name" value="DHS-like_NAD/FAD-binding_dom"/>
</dbReference>
<keyword evidence="7" id="KW-1185">Reference proteome</keyword>
<protein>
    <recommendedName>
        <fullName evidence="1">protein acetyllysine N-acetyltransferase</fullName>
        <ecNumber evidence="1">2.3.1.286</ecNumber>
    </recommendedName>
</protein>
<dbReference type="InterPro" id="IPR003000">
    <property type="entry name" value="Sirtuin"/>
</dbReference>
<dbReference type="PANTHER" id="PTHR11085:SF4">
    <property type="entry name" value="NAD-DEPENDENT PROTEIN DEACYLASE"/>
    <property type="match status" value="1"/>
</dbReference>
<dbReference type="SUPFAM" id="SSF52467">
    <property type="entry name" value="DHS-like NAD/FAD-binding domain"/>
    <property type="match status" value="1"/>
</dbReference>
<name>A0ABQ5X9S2_9GAMM</name>
<dbReference type="Gene3D" id="3.30.1600.10">
    <property type="entry name" value="SIR2/SIRT2 'Small Domain"/>
    <property type="match status" value="1"/>
</dbReference>
<dbReference type="InterPro" id="IPR026590">
    <property type="entry name" value="Ssirtuin_cat_dom"/>
</dbReference>
<dbReference type="PROSITE" id="PS50305">
    <property type="entry name" value="SIRTUIN"/>
    <property type="match status" value="1"/>
</dbReference>
<accession>A0ABQ5X9S2</accession>
<evidence type="ECO:0000256" key="3">
    <source>
        <dbReference type="ARBA" id="ARBA00023027"/>
    </source>
</evidence>
<organism evidence="6 7">
    <name type="scientific">Dyella flagellata</name>
    <dbReference type="NCBI Taxonomy" id="1867833"/>
    <lineage>
        <taxon>Bacteria</taxon>
        <taxon>Pseudomonadati</taxon>
        <taxon>Pseudomonadota</taxon>
        <taxon>Gammaproteobacteria</taxon>
        <taxon>Lysobacterales</taxon>
        <taxon>Rhodanobacteraceae</taxon>
        <taxon>Dyella</taxon>
    </lineage>
</organism>
<evidence type="ECO:0000259" key="5">
    <source>
        <dbReference type="PROSITE" id="PS50305"/>
    </source>
</evidence>
<gene>
    <name evidence="6" type="primary">npdA</name>
    <name evidence="6" type="ORF">GCM10007898_08510</name>
</gene>
<evidence type="ECO:0000256" key="4">
    <source>
        <dbReference type="PROSITE-ProRule" id="PRU00236"/>
    </source>
</evidence>
<dbReference type="Pfam" id="PF02146">
    <property type="entry name" value="SIR2"/>
    <property type="match status" value="1"/>
</dbReference>
<dbReference type="InterPro" id="IPR026591">
    <property type="entry name" value="Sirtuin_cat_small_dom_sf"/>
</dbReference>
<evidence type="ECO:0000256" key="2">
    <source>
        <dbReference type="ARBA" id="ARBA00022679"/>
    </source>
</evidence>
<reference evidence="7" key="1">
    <citation type="journal article" date="2019" name="Int. J. Syst. Evol. Microbiol.">
        <title>The Global Catalogue of Microorganisms (GCM) 10K type strain sequencing project: providing services to taxonomists for standard genome sequencing and annotation.</title>
        <authorList>
            <consortium name="The Broad Institute Genomics Platform"/>
            <consortium name="The Broad Institute Genome Sequencing Center for Infectious Disease"/>
            <person name="Wu L."/>
            <person name="Ma J."/>
        </authorList>
    </citation>
    <scope>NUCLEOTIDE SEQUENCE [LARGE SCALE GENOMIC DNA]</scope>
    <source>
        <strain evidence="7">NBRC 111981</strain>
    </source>
</reference>
<dbReference type="PANTHER" id="PTHR11085">
    <property type="entry name" value="NAD-DEPENDENT PROTEIN DEACYLASE SIRTUIN-5, MITOCHONDRIAL-RELATED"/>
    <property type="match status" value="1"/>
</dbReference>
<dbReference type="EMBL" id="BSOA01000003">
    <property type="protein sequence ID" value="GLQ87285.1"/>
    <property type="molecule type" value="Genomic_DNA"/>
</dbReference>
<feature type="domain" description="Deacetylase sirtuin-type" evidence="5">
    <location>
        <begin position="1"/>
        <end position="231"/>
    </location>
</feature>
<evidence type="ECO:0000256" key="1">
    <source>
        <dbReference type="ARBA" id="ARBA00012928"/>
    </source>
</evidence>
<proteinExistence type="predicted"/>
<evidence type="ECO:0000313" key="7">
    <source>
        <dbReference type="Proteomes" id="UP001156627"/>
    </source>
</evidence>
<keyword evidence="2" id="KW-0808">Transferase</keyword>
<dbReference type="EC" id="2.3.1.286" evidence="1"/>
<dbReference type="InterPro" id="IPR050134">
    <property type="entry name" value="NAD-dep_sirtuin_deacylases"/>
</dbReference>
<comment type="caution">
    <text evidence="4">Lacks conserved residue(s) required for the propagation of feature annotation.</text>
</comment>
<keyword evidence="3" id="KW-0520">NAD</keyword>
<evidence type="ECO:0000313" key="6">
    <source>
        <dbReference type="EMBL" id="GLQ87285.1"/>
    </source>
</evidence>